<dbReference type="OrthoDB" id="2287076at2759"/>
<feature type="region of interest" description="Disordered" evidence="1">
    <location>
        <begin position="64"/>
        <end position="116"/>
    </location>
</feature>
<dbReference type="STRING" id="101091.A0A1C7MX79"/>
<name>A0A1C7MX79_9FUNG</name>
<dbReference type="InParanoid" id="A0A1C7MX79"/>
<keyword evidence="3" id="KW-1185">Reference proteome</keyword>
<accession>A0A1C7MX79</accession>
<evidence type="ECO:0000313" key="3">
    <source>
        <dbReference type="Proteomes" id="UP000093000"/>
    </source>
</evidence>
<organism evidence="2 3">
    <name type="scientific">Choanephora cucurbitarum</name>
    <dbReference type="NCBI Taxonomy" id="101091"/>
    <lineage>
        <taxon>Eukaryota</taxon>
        <taxon>Fungi</taxon>
        <taxon>Fungi incertae sedis</taxon>
        <taxon>Mucoromycota</taxon>
        <taxon>Mucoromycotina</taxon>
        <taxon>Mucoromycetes</taxon>
        <taxon>Mucorales</taxon>
        <taxon>Mucorineae</taxon>
        <taxon>Choanephoraceae</taxon>
        <taxon>Choanephoroideae</taxon>
        <taxon>Choanephora</taxon>
    </lineage>
</organism>
<evidence type="ECO:0000256" key="1">
    <source>
        <dbReference type="SAM" id="MobiDB-lite"/>
    </source>
</evidence>
<feature type="compositionally biased region" description="Polar residues" evidence="1">
    <location>
        <begin position="79"/>
        <end position="100"/>
    </location>
</feature>
<proteinExistence type="predicted"/>
<dbReference type="Proteomes" id="UP000093000">
    <property type="component" value="Unassembled WGS sequence"/>
</dbReference>
<comment type="caution">
    <text evidence="2">The sequence shown here is derived from an EMBL/GenBank/DDBJ whole genome shotgun (WGS) entry which is preliminary data.</text>
</comment>
<gene>
    <name evidence="2" type="ORF">A0J61_10541</name>
</gene>
<dbReference type="EMBL" id="LUGH01001226">
    <property type="protein sequence ID" value="OBZ81410.1"/>
    <property type="molecule type" value="Genomic_DNA"/>
</dbReference>
<reference evidence="2 3" key="1">
    <citation type="submission" date="2016-03" db="EMBL/GenBank/DDBJ databases">
        <title>Choanephora cucurbitarum.</title>
        <authorList>
            <person name="Min B."/>
            <person name="Park H."/>
            <person name="Park J.-H."/>
            <person name="Shin H.-D."/>
            <person name="Choi I.-G."/>
        </authorList>
    </citation>
    <scope>NUCLEOTIDE SEQUENCE [LARGE SCALE GENOMIC DNA]</scope>
    <source>
        <strain evidence="2 3">KUS-F28377</strain>
    </source>
</reference>
<dbReference type="AlphaFoldDB" id="A0A1C7MX79"/>
<evidence type="ECO:0000313" key="2">
    <source>
        <dbReference type="EMBL" id="OBZ81410.1"/>
    </source>
</evidence>
<sequence length="390" mass="43128">MANSSLDLQVSGNVLGPTLYRPLRRSNYQPPSKVRIVDGRSGIHLDRHLHDGLEPAFEPIYESTMESDRSLPSQDRPRSSSLRDNSSPPLDSGTLVSNPAPTKHRSSSSATTGLRAAQDPFDATSITQSELVALRMAAIRSGFNVFTKELMIKSLLADAATNRSYMPAQLLFFLWAHHLQIDVNNFHATDLINFLSNLHRSKKHQVATLLLARSAVTHFLFNPYSISSCGDISQYLNKLKLLAPPILLHRPTIELTPTFDALQSEDPATMIFAPLQRKLAFLLAFSERKTGSSSNHQFLLCQDAYKPSLVSYRCLSSSGTSSGKTTLFLLNSFCEHYLLSSPLATRTTGVWLKHYLRLSTSDVRVSVRSLASSLALRAGILKEDIVTMGN</sequence>
<protein>
    <submittedName>
        <fullName evidence="2">Uncharacterized protein</fullName>
    </submittedName>
</protein>